<comment type="similarity">
    <text evidence="1 6">Belongs to the type-B carboxylesterase/lipase family.</text>
</comment>
<evidence type="ECO:0000313" key="8">
    <source>
        <dbReference type="Proteomes" id="UP000829291"/>
    </source>
</evidence>
<protein>
    <recommendedName>
        <fullName evidence="6">Carboxylic ester hydrolase</fullName>
        <ecNumber evidence="6">3.1.1.-</ecNumber>
    </recommendedName>
</protein>
<evidence type="ECO:0000256" key="4">
    <source>
        <dbReference type="ARBA" id="ARBA00023157"/>
    </source>
</evidence>
<keyword evidence="5" id="KW-0325">Glycoprotein</keyword>
<dbReference type="InterPro" id="IPR019826">
    <property type="entry name" value="Carboxylesterase_B_AS"/>
</dbReference>
<dbReference type="GeneID" id="107225477"/>
<reference evidence="9" key="1">
    <citation type="submission" date="2025-08" db="UniProtKB">
        <authorList>
            <consortium name="RefSeq"/>
        </authorList>
    </citation>
    <scope>IDENTIFICATION</scope>
    <source>
        <tissue evidence="9">Thorax and Abdomen</tissue>
    </source>
</reference>
<keyword evidence="2" id="KW-0719">Serine esterase</keyword>
<evidence type="ECO:0000256" key="3">
    <source>
        <dbReference type="ARBA" id="ARBA00022801"/>
    </source>
</evidence>
<evidence type="ECO:0000259" key="7">
    <source>
        <dbReference type="Pfam" id="PF00135"/>
    </source>
</evidence>
<dbReference type="Gene3D" id="3.40.50.1820">
    <property type="entry name" value="alpha/beta hydrolase"/>
    <property type="match status" value="1"/>
</dbReference>
<evidence type="ECO:0000256" key="5">
    <source>
        <dbReference type="ARBA" id="ARBA00023180"/>
    </source>
</evidence>
<accession>A0ABM3GMP7</accession>
<dbReference type="InterPro" id="IPR002018">
    <property type="entry name" value="CarbesteraseB"/>
</dbReference>
<gene>
    <name evidence="9" type="primary">LOC107225477</name>
</gene>
<dbReference type="EC" id="3.1.1.-" evidence="6"/>
<sequence length="543" mass="60873">MVQVHQREASVMYRPTVLVKQGWLRGAEVKSKVGEAFISFKGVPFAEPPVGELRFKDPQPKQAWTGVREALDEGPQCPQLEIYSEKIEGDEDCLYLDVATTSLKGSRPVMVWIHGGGFMWGDAGSKLYGPDYLVKHNVVVVKIHYRLGIFGFLQLEDEEAAGNMGLKDQAAALKWVKENIAQFGGDPNNVTIFGESAGGASVHYHLLSPFSKGLFHKAIVQSGVAINPWSCTTSPVNLARRLVAHLGKETTDSKEIVKYLRTIAAHELAGALQKLASLPDKTGSLIPFGPSIDNKSADPFIPRHPCELIYEAQDVPVMFGYNSVEGVILIQTFASRGDLRMEQIFEDLVSRILYEFPTSKMSHARAEIKDYYFGGKEISKDNIDSYVQFLGDICFVLGIHEAAIIQAKAKSPTYFYRFSHDSPEKLSKHLLRLEIDIKGAGHMDELAYIFCPEAFRDVPFIKPGSVEQIISERFLRLWTDFAKTGNPTPQIDELITENWKPISTTTKNYLNIDAELTPGVDPDEKLWQFWKRIRTTDTTRKLQ</sequence>
<dbReference type="PROSITE" id="PS00122">
    <property type="entry name" value="CARBOXYLESTERASE_B_1"/>
    <property type="match status" value="1"/>
</dbReference>
<keyword evidence="8" id="KW-1185">Reference proteome</keyword>
<dbReference type="PANTHER" id="PTHR43142">
    <property type="entry name" value="CARBOXYLIC ESTER HYDROLASE"/>
    <property type="match status" value="1"/>
</dbReference>
<dbReference type="SUPFAM" id="SSF53474">
    <property type="entry name" value="alpha/beta-Hydrolases"/>
    <property type="match status" value="1"/>
</dbReference>
<dbReference type="InterPro" id="IPR029058">
    <property type="entry name" value="AB_hydrolase_fold"/>
</dbReference>
<evidence type="ECO:0000256" key="6">
    <source>
        <dbReference type="RuleBase" id="RU361235"/>
    </source>
</evidence>
<evidence type="ECO:0000256" key="2">
    <source>
        <dbReference type="ARBA" id="ARBA00022487"/>
    </source>
</evidence>
<dbReference type="CDD" id="cd00312">
    <property type="entry name" value="Esterase_lipase"/>
    <property type="match status" value="1"/>
</dbReference>
<dbReference type="Proteomes" id="UP000829291">
    <property type="component" value="Chromosome 7"/>
</dbReference>
<proteinExistence type="inferred from homology"/>
<organism evidence="8 9">
    <name type="scientific">Neodiprion lecontei</name>
    <name type="common">Redheaded pine sawfly</name>
    <dbReference type="NCBI Taxonomy" id="441921"/>
    <lineage>
        <taxon>Eukaryota</taxon>
        <taxon>Metazoa</taxon>
        <taxon>Ecdysozoa</taxon>
        <taxon>Arthropoda</taxon>
        <taxon>Hexapoda</taxon>
        <taxon>Insecta</taxon>
        <taxon>Pterygota</taxon>
        <taxon>Neoptera</taxon>
        <taxon>Endopterygota</taxon>
        <taxon>Hymenoptera</taxon>
        <taxon>Tenthredinoidea</taxon>
        <taxon>Diprionidae</taxon>
        <taxon>Diprioninae</taxon>
        <taxon>Neodiprion</taxon>
    </lineage>
</organism>
<keyword evidence="4" id="KW-1015">Disulfide bond</keyword>
<dbReference type="Pfam" id="PF00135">
    <property type="entry name" value="COesterase"/>
    <property type="match status" value="1"/>
</dbReference>
<evidence type="ECO:0000256" key="1">
    <source>
        <dbReference type="ARBA" id="ARBA00005964"/>
    </source>
</evidence>
<name>A0ABM3GMP7_NEOLC</name>
<feature type="domain" description="Carboxylesterase type B" evidence="7">
    <location>
        <begin position="15"/>
        <end position="517"/>
    </location>
</feature>
<dbReference type="PANTHER" id="PTHR43142:SF1">
    <property type="entry name" value="CARBOXYLIC ESTER HYDROLASE"/>
    <property type="match status" value="1"/>
</dbReference>
<dbReference type="RefSeq" id="XP_046601546.1">
    <property type="nucleotide sequence ID" value="XM_046745590.1"/>
</dbReference>
<keyword evidence="3 6" id="KW-0378">Hydrolase</keyword>
<evidence type="ECO:0000313" key="9">
    <source>
        <dbReference type="RefSeq" id="XP_046601546.1"/>
    </source>
</evidence>